<dbReference type="RefSeq" id="WP_007545686.1">
    <property type="nucleotide sequence ID" value="NZ_ABZS01000015.1"/>
</dbReference>
<proteinExistence type="predicted"/>
<sequence length="177" mass="20753">MEKKLNITFLILFFVLVGVIYLSSKYPEIAILKILKFGLEASFVGFIADSYAIYGLFYKLGPHTNIILRKRKSIENKVIDFVANFLLSKEVIEKELSNIRFDVDIISKIENPETKKKVVDFLKSVIERKIKEKKDYLEEFKELPLGAFVKTAFYDFAEKFLAKYLDKKFRKHKLTSF</sequence>
<gene>
    <name evidence="2" type="ORF">SULYE_0264</name>
</gene>
<feature type="transmembrane region" description="Helical" evidence="1">
    <location>
        <begin position="43"/>
        <end position="61"/>
    </location>
</feature>
<organism evidence="2 3">
    <name type="scientific">Sulfurihydrogenibium yellowstonense SS-5</name>
    <dbReference type="NCBI Taxonomy" id="432331"/>
    <lineage>
        <taxon>Bacteria</taxon>
        <taxon>Pseudomonadati</taxon>
        <taxon>Aquificota</taxon>
        <taxon>Aquificia</taxon>
        <taxon>Aquificales</taxon>
        <taxon>Hydrogenothermaceae</taxon>
        <taxon>Sulfurihydrogenibium</taxon>
    </lineage>
</organism>
<evidence type="ECO:0008006" key="4">
    <source>
        <dbReference type="Google" id="ProtNLM"/>
    </source>
</evidence>
<dbReference type="InterPro" id="IPR007383">
    <property type="entry name" value="DUF445"/>
</dbReference>
<name>C4FI80_9AQUI</name>
<evidence type="ECO:0000256" key="1">
    <source>
        <dbReference type="SAM" id="Phobius"/>
    </source>
</evidence>
<dbReference type="PANTHER" id="PTHR38442:SF1">
    <property type="entry name" value="INNER MEMBRANE PROTEIN"/>
    <property type="match status" value="1"/>
</dbReference>
<protein>
    <recommendedName>
        <fullName evidence="4">DUF445 domain-containing protein</fullName>
    </recommendedName>
</protein>
<keyword evidence="1" id="KW-1133">Transmembrane helix</keyword>
<reference evidence="2 3" key="1">
    <citation type="submission" date="2009-04" db="EMBL/GenBank/DDBJ databases">
        <authorList>
            <person name="Reysenbach A.-L."/>
            <person name="Heidelberg J.F."/>
            <person name="Nelson W.C."/>
        </authorList>
    </citation>
    <scope>NUCLEOTIDE SEQUENCE [LARGE SCALE GENOMIC DNA]</scope>
    <source>
        <strain evidence="2 3">SS-5</strain>
    </source>
</reference>
<dbReference type="EMBL" id="ABZS01000015">
    <property type="protein sequence ID" value="EEP61233.1"/>
    <property type="molecule type" value="Genomic_DNA"/>
</dbReference>
<evidence type="ECO:0000313" key="3">
    <source>
        <dbReference type="Proteomes" id="UP000005540"/>
    </source>
</evidence>
<dbReference type="GO" id="GO:0005886">
    <property type="term" value="C:plasma membrane"/>
    <property type="evidence" value="ECO:0007669"/>
    <property type="project" value="TreeGrafter"/>
</dbReference>
<keyword evidence="1" id="KW-0472">Membrane</keyword>
<comment type="caution">
    <text evidence="2">The sequence shown here is derived from an EMBL/GenBank/DDBJ whole genome shotgun (WGS) entry which is preliminary data.</text>
</comment>
<feature type="transmembrane region" description="Helical" evidence="1">
    <location>
        <begin position="7"/>
        <end position="23"/>
    </location>
</feature>
<keyword evidence="3" id="KW-1185">Reference proteome</keyword>
<keyword evidence="1" id="KW-0812">Transmembrane</keyword>
<evidence type="ECO:0000313" key="2">
    <source>
        <dbReference type="EMBL" id="EEP61233.1"/>
    </source>
</evidence>
<dbReference type="AlphaFoldDB" id="C4FI80"/>
<dbReference type="Pfam" id="PF04286">
    <property type="entry name" value="DUF445"/>
    <property type="match status" value="1"/>
</dbReference>
<dbReference type="Proteomes" id="UP000005540">
    <property type="component" value="Unassembled WGS sequence"/>
</dbReference>
<dbReference type="PANTHER" id="PTHR38442">
    <property type="entry name" value="INNER MEMBRANE PROTEIN-RELATED"/>
    <property type="match status" value="1"/>
</dbReference>
<accession>C4FI80</accession>
<dbReference type="OrthoDB" id="9769590at2"/>